<organism evidence="1 2">
    <name type="scientific">Vallitalea maricola</name>
    <dbReference type="NCBI Taxonomy" id="3074433"/>
    <lineage>
        <taxon>Bacteria</taxon>
        <taxon>Bacillati</taxon>
        <taxon>Bacillota</taxon>
        <taxon>Clostridia</taxon>
        <taxon>Lachnospirales</taxon>
        <taxon>Vallitaleaceae</taxon>
        <taxon>Vallitalea</taxon>
    </lineage>
</organism>
<gene>
    <name evidence="1" type="ORF">AN2V17_35510</name>
</gene>
<keyword evidence="2" id="KW-1185">Reference proteome</keyword>
<name>A0ACB5UP41_9FIRM</name>
<reference evidence="1" key="1">
    <citation type="submission" date="2023-09" db="EMBL/GenBank/DDBJ databases">
        <title>Vallitalea sediminicola and Vallitalea maricola sp. nov., anaerobic bacteria isolated from marine sediment.</title>
        <authorList>
            <person name="Hirano S."/>
            <person name="Maeda A."/>
            <person name="Terahara T."/>
            <person name="Mori K."/>
            <person name="Hamada M."/>
            <person name="Matsumoto R."/>
            <person name="Kobayashi T."/>
        </authorList>
    </citation>
    <scope>NUCLEOTIDE SEQUENCE</scope>
    <source>
        <strain evidence="1">AN17-2</strain>
    </source>
</reference>
<dbReference type="EMBL" id="BTPU01000067">
    <property type="protein sequence ID" value="GMQ64314.1"/>
    <property type="molecule type" value="Genomic_DNA"/>
</dbReference>
<protein>
    <submittedName>
        <fullName evidence="1">Helix-turn-helix transcriptional regulator</fullName>
    </submittedName>
</protein>
<dbReference type="Proteomes" id="UP001374599">
    <property type="component" value="Unassembled WGS sequence"/>
</dbReference>
<evidence type="ECO:0000313" key="1">
    <source>
        <dbReference type="EMBL" id="GMQ64314.1"/>
    </source>
</evidence>
<accession>A0ACB5UP41</accession>
<proteinExistence type="predicted"/>
<evidence type="ECO:0000313" key="2">
    <source>
        <dbReference type="Proteomes" id="UP001374599"/>
    </source>
</evidence>
<comment type="caution">
    <text evidence="1">The sequence shown here is derived from an EMBL/GenBank/DDBJ whole genome shotgun (WGS) entry which is preliminary data.</text>
</comment>
<sequence length="132" mass="15318">MLPQRLKILRKQNNWTQLVTATKLNIPRGTYAHYEIGKRQPDYGTLSNIADLYNVSIDYLIGRTDNCTPIGQAKKTKGIDEQINDLLKQLEENDTLNNESLDEETKRILIKMLNTTKEIVQNTNKRNNNRFI</sequence>